<evidence type="ECO:0000313" key="6">
    <source>
        <dbReference type="EMBL" id="MBL0374698.1"/>
    </source>
</evidence>
<evidence type="ECO:0000259" key="5">
    <source>
        <dbReference type="SMART" id="SM00478"/>
    </source>
</evidence>
<dbReference type="InterPro" id="IPR011257">
    <property type="entry name" value="DNA_glycosylase"/>
</dbReference>
<evidence type="ECO:0000256" key="2">
    <source>
        <dbReference type="ARBA" id="ARBA00012000"/>
    </source>
</evidence>
<keyword evidence="4" id="KW-0234">DNA repair</keyword>
<proteinExistence type="predicted"/>
<evidence type="ECO:0000256" key="3">
    <source>
        <dbReference type="ARBA" id="ARBA00022763"/>
    </source>
</evidence>
<dbReference type="SMART" id="SM00478">
    <property type="entry name" value="ENDO3c"/>
    <property type="match status" value="1"/>
</dbReference>
<dbReference type="Pfam" id="PF00730">
    <property type="entry name" value="HhH-GPD"/>
    <property type="match status" value="1"/>
</dbReference>
<dbReference type="Gene3D" id="1.10.340.30">
    <property type="entry name" value="Hypothetical protein, domain 2"/>
    <property type="match status" value="1"/>
</dbReference>
<evidence type="ECO:0000313" key="7">
    <source>
        <dbReference type="Proteomes" id="UP000633219"/>
    </source>
</evidence>
<accession>A0A936YQ72</accession>
<dbReference type="PANTHER" id="PTHR43003">
    <property type="entry name" value="DNA-3-METHYLADENINE GLYCOSYLASE"/>
    <property type="match status" value="1"/>
</dbReference>
<sequence>MQPIRDGADIERAVADILRIDPEFARVIDHAGPIPLRHTQAGYRGLAAIIVSQMVSRASADAIWARLEELTGGVQPDVMLAHEVAALRGIGLSGAKEATLRRLAEACRDGLDLETTAYLTAEEAFSRLRAVKGIGPWTAEVYLLFAAGHPDVFPSGDVALQAAFAHAYGLEARPTEKEFRALANRWQPCRSIAARALWAYYARVLRRNGVPVA</sequence>
<dbReference type="SUPFAM" id="SSF48150">
    <property type="entry name" value="DNA-glycosylase"/>
    <property type="match status" value="1"/>
</dbReference>
<gene>
    <name evidence="6" type="ORF">JJB09_22035</name>
</gene>
<dbReference type="InterPro" id="IPR003265">
    <property type="entry name" value="HhH-GPD_domain"/>
</dbReference>
<protein>
    <recommendedName>
        <fullName evidence="2">DNA-3-methyladenine glycosylase II</fullName>
        <ecNumber evidence="2">3.2.2.21</ecNumber>
    </recommendedName>
</protein>
<reference evidence="6" key="1">
    <citation type="submission" date="2021-01" db="EMBL/GenBank/DDBJ databases">
        <title>Rhizobium sp. strain KVB221 16S ribosomal RNA gene Genome sequencing and assembly.</title>
        <authorList>
            <person name="Kang M."/>
        </authorList>
    </citation>
    <scope>NUCLEOTIDE SEQUENCE</scope>
    <source>
        <strain evidence="6">KVB221</strain>
    </source>
</reference>
<keyword evidence="7" id="KW-1185">Reference proteome</keyword>
<dbReference type="GO" id="GO:0008725">
    <property type="term" value="F:DNA-3-methyladenine glycosylase activity"/>
    <property type="evidence" value="ECO:0007669"/>
    <property type="project" value="TreeGrafter"/>
</dbReference>
<dbReference type="GO" id="GO:0006285">
    <property type="term" value="P:base-excision repair, AP site formation"/>
    <property type="evidence" value="ECO:0007669"/>
    <property type="project" value="TreeGrafter"/>
</dbReference>
<name>A0A936YQ72_9HYPH</name>
<comment type="caution">
    <text evidence="6">The sequence shown here is derived from an EMBL/GenBank/DDBJ whole genome shotgun (WGS) entry which is preliminary data.</text>
</comment>
<dbReference type="PANTHER" id="PTHR43003:SF5">
    <property type="entry name" value="DNA-3-METHYLADENINE GLYCOSYLASE"/>
    <property type="match status" value="1"/>
</dbReference>
<dbReference type="CDD" id="cd00056">
    <property type="entry name" value="ENDO3c"/>
    <property type="match status" value="1"/>
</dbReference>
<organism evidence="6 7">
    <name type="scientific">Rhizobium setariae</name>
    <dbReference type="NCBI Taxonomy" id="2801340"/>
    <lineage>
        <taxon>Bacteria</taxon>
        <taxon>Pseudomonadati</taxon>
        <taxon>Pseudomonadota</taxon>
        <taxon>Alphaproteobacteria</taxon>
        <taxon>Hyphomicrobiales</taxon>
        <taxon>Rhizobiaceae</taxon>
        <taxon>Rhizobium/Agrobacterium group</taxon>
        <taxon>Rhizobium</taxon>
    </lineage>
</organism>
<dbReference type="InterPro" id="IPR051912">
    <property type="entry name" value="Alkylbase_DNA_Glycosylase/TA"/>
</dbReference>
<dbReference type="RefSeq" id="WP_201663247.1">
    <property type="nucleotide sequence ID" value="NZ_JAEQNC010000015.1"/>
</dbReference>
<dbReference type="GO" id="GO:0032993">
    <property type="term" value="C:protein-DNA complex"/>
    <property type="evidence" value="ECO:0007669"/>
    <property type="project" value="TreeGrafter"/>
</dbReference>
<comment type="catalytic activity">
    <reaction evidence="1">
        <text>Hydrolysis of alkylated DNA, releasing 3-methyladenine, 3-methylguanine, 7-methylguanine and 7-methyladenine.</text>
        <dbReference type="EC" id="3.2.2.21"/>
    </reaction>
</comment>
<dbReference type="EC" id="3.2.2.21" evidence="2"/>
<dbReference type="GO" id="GO:0043916">
    <property type="term" value="F:DNA-7-methylguanine glycosylase activity"/>
    <property type="evidence" value="ECO:0007669"/>
    <property type="project" value="TreeGrafter"/>
</dbReference>
<feature type="domain" description="HhH-GPD" evidence="5">
    <location>
        <begin position="51"/>
        <end position="202"/>
    </location>
</feature>
<dbReference type="Gene3D" id="1.10.1670.40">
    <property type="match status" value="1"/>
</dbReference>
<dbReference type="EMBL" id="JAEQNC010000015">
    <property type="protein sequence ID" value="MBL0374698.1"/>
    <property type="molecule type" value="Genomic_DNA"/>
</dbReference>
<dbReference type="GO" id="GO:0005737">
    <property type="term" value="C:cytoplasm"/>
    <property type="evidence" value="ECO:0007669"/>
    <property type="project" value="TreeGrafter"/>
</dbReference>
<keyword evidence="3" id="KW-0227">DNA damage</keyword>
<dbReference type="Proteomes" id="UP000633219">
    <property type="component" value="Unassembled WGS sequence"/>
</dbReference>
<dbReference type="GO" id="GO:0032131">
    <property type="term" value="F:alkylated DNA binding"/>
    <property type="evidence" value="ECO:0007669"/>
    <property type="project" value="TreeGrafter"/>
</dbReference>
<evidence type="ECO:0000256" key="1">
    <source>
        <dbReference type="ARBA" id="ARBA00000086"/>
    </source>
</evidence>
<dbReference type="GO" id="GO:0006307">
    <property type="term" value="P:DNA alkylation repair"/>
    <property type="evidence" value="ECO:0007669"/>
    <property type="project" value="TreeGrafter"/>
</dbReference>
<dbReference type="AlphaFoldDB" id="A0A936YQ72"/>
<evidence type="ECO:0000256" key="4">
    <source>
        <dbReference type="ARBA" id="ARBA00023204"/>
    </source>
</evidence>